<feature type="transmembrane region" description="Helical" evidence="6">
    <location>
        <begin position="29"/>
        <end position="50"/>
    </location>
</feature>
<dbReference type="PANTHER" id="PTHR42973:SF39">
    <property type="entry name" value="FAD-BINDING PCMH-TYPE DOMAIN-CONTAINING PROTEIN"/>
    <property type="match status" value="1"/>
</dbReference>
<feature type="domain" description="FAD-binding PCMH-type" evidence="7">
    <location>
        <begin position="87"/>
        <end position="259"/>
    </location>
</feature>
<dbReference type="Gene3D" id="3.30.465.10">
    <property type="match status" value="1"/>
</dbReference>
<accession>A0A178F7A4</accession>
<dbReference type="InterPro" id="IPR012951">
    <property type="entry name" value="BBE"/>
</dbReference>
<dbReference type="AlphaFoldDB" id="A0A178F7A4"/>
<dbReference type="Pfam" id="PF08031">
    <property type="entry name" value="BBE"/>
    <property type="match status" value="1"/>
</dbReference>
<evidence type="ECO:0000313" key="8">
    <source>
        <dbReference type="EMBL" id="OAL68340.1"/>
    </source>
</evidence>
<evidence type="ECO:0000256" key="3">
    <source>
        <dbReference type="ARBA" id="ARBA00022630"/>
    </source>
</evidence>
<name>A0A178F7A4_TRIRU</name>
<gene>
    <name evidence="8" type="ORF">A7C99_0280</name>
</gene>
<keyword evidence="3" id="KW-0285">Flavoprotein</keyword>
<comment type="cofactor">
    <cofactor evidence="1">
        <name>FAD</name>
        <dbReference type="ChEBI" id="CHEBI:57692"/>
    </cofactor>
</comment>
<evidence type="ECO:0000256" key="2">
    <source>
        <dbReference type="ARBA" id="ARBA00005466"/>
    </source>
</evidence>
<keyword evidence="6" id="KW-0472">Membrane</keyword>
<organism evidence="8 9">
    <name type="scientific">Trichophyton rubrum</name>
    <name type="common">Athlete's foot fungus</name>
    <name type="synonym">Epidermophyton rubrum</name>
    <dbReference type="NCBI Taxonomy" id="5551"/>
    <lineage>
        <taxon>Eukaryota</taxon>
        <taxon>Fungi</taxon>
        <taxon>Dikarya</taxon>
        <taxon>Ascomycota</taxon>
        <taxon>Pezizomycotina</taxon>
        <taxon>Eurotiomycetes</taxon>
        <taxon>Eurotiomycetidae</taxon>
        <taxon>Onygenales</taxon>
        <taxon>Arthrodermataceae</taxon>
        <taxon>Trichophyton</taxon>
    </lineage>
</organism>
<sequence length="544" mass="59970">MPLKSNHRTPLLAVHTRPRRNNTTRCTSLWRPIGFVLWVVLAATVIIFLARRDTRSLSLCLSDAGVSYVVEGSKDWNERISPWNIRVRYTPAAVAMPRSIEQVQAAVLCGINHQLRISAKGGGHSSGSYSLGGENGHLVIDFEQMDQVILSDNHTAIIQPGARLGHVSVELFNQGQRAIPHGTCPGVGISGHVLHGGYGRASRTHGLTLDWLKSAKVILSDGSIAHCSATDNTDLFWAIRGAGSSFGIVTEFEFDTFRPPENVTVFAIDMPWSESGVAESLKAVQSLSLTAREELNLAFDVTASSQAIRGLYFGDEHGLVQALQPLLTNLKTQLSDVKSVSWLEGLEYFAEGEPLVRPQPYNVHTTTYTSSLTTPPLTDEQVNALVLTLFTNINDTNARHSWDVLFELHGGPKSAVSQTDLAATSYAQRDKFLLWQLNAFGEDGNLPRESFVFLKQIMDSVTQSMVDGDWGMYANSIDTQLDGNTAQKLYWGDNLPRLRKIKARLDPSNVFWNPQVLGQKEISSDKDNSTRLLGATMYIDLQHV</sequence>
<keyword evidence="6" id="KW-0812">Transmembrane</keyword>
<keyword evidence="6" id="KW-1133">Transmembrane helix</keyword>
<keyword evidence="5" id="KW-0560">Oxidoreductase</keyword>
<proteinExistence type="inferred from homology"/>
<evidence type="ECO:0000256" key="4">
    <source>
        <dbReference type="ARBA" id="ARBA00022827"/>
    </source>
</evidence>
<dbReference type="Proteomes" id="UP000243015">
    <property type="component" value="Unassembled WGS sequence"/>
</dbReference>
<comment type="caution">
    <text evidence="8">The sequence shown here is derived from an EMBL/GenBank/DDBJ whole genome shotgun (WGS) entry which is preliminary data.</text>
</comment>
<dbReference type="InterPro" id="IPR016169">
    <property type="entry name" value="FAD-bd_PCMH_sub2"/>
</dbReference>
<evidence type="ECO:0000259" key="7">
    <source>
        <dbReference type="PROSITE" id="PS51387"/>
    </source>
</evidence>
<dbReference type="VEuPathDB" id="FungiDB:TERG_08191"/>
<protein>
    <submittedName>
        <fullName evidence="8">Chitooligosaccharide oxidase</fullName>
    </submittedName>
</protein>
<dbReference type="Pfam" id="PF01565">
    <property type="entry name" value="FAD_binding_4"/>
    <property type="match status" value="1"/>
</dbReference>
<dbReference type="Gene3D" id="3.40.462.20">
    <property type="match status" value="1"/>
</dbReference>
<evidence type="ECO:0000313" key="9">
    <source>
        <dbReference type="Proteomes" id="UP000243015"/>
    </source>
</evidence>
<evidence type="ECO:0000256" key="5">
    <source>
        <dbReference type="ARBA" id="ARBA00023002"/>
    </source>
</evidence>
<dbReference type="InterPro" id="IPR050416">
    <property type="entry name" value="FAD-linked_Oxidoreductase"/>
</dbReference>
<dbReference type="GO" id="GO:0071949">
    <property type="term" value="F:FAD binding"/>
    <property type="evidence" value="ECO:0007669"/>
    <property type="project" value="InterPro"/>
</dbReference>
<keyword evidence="4" id="KW-0274">FAD</keyword>
<dbReference type="InterPro" id="IPR016166">
    <property type="entry name" value="FAD-bd_PCMH"/>
</dbReference>
<reference evidence="8 9" key="1">
    <citation type="submission" date="2016-05" db="EMBL/GenBank/DDBJ databases">
        <title>Genome sequencing of Trichophyton rubrum CMCC(F)T1i isolated from hair.</title>
        <authorList>
            <person name="Zhan P."/>
            <person name="Tao Y."/>
            <person name="Liu W."/>
        </authorList>
    </citation>
    <scope>NUCLEOTIDE SEQUENCE [LARGE SCALE GENOMIC DNA]</scope>
    <source>
        <strain evidence="9">CMCC(F)T1i</strain>
    </source>
</reference>
<dbReference type="InterPro" id="IPR006094">
    <property type="entry name" value="Oxid_FAD_bind_N"/>
</dbReference>
<evidence type="ECO:0000256" key="6">
    <source>
        <dbReference type="SAM" id="Phobius"/>
    </source>
</evidence>
<comment type="similarity">
    <text evidence="2">Belongs to the oxygen-dependent FAD-linked oxidoreductase family.</text>
</comment>
<dbReference type="PROSITE" id="PS51387">
    <property type="entry name" value="FAD_PCMH"/>
    <property type="match status" value="1"/>
</dbReference>
<dbReference type="PANTHER" id="PTHR42973">
    <property type="entry name" value="BINDING OXIDOREDUCTASE, PUTATIVE (AFU_ORTHOLOGUE AFUA_1G17690)-RELATED"/>
    <property type="match status" value="1"/>
</dbReference>
<dbReference type="SUPFAM" id="SSF56176">
    <property type="entry name" value="FAD-binding/transporter-associated domain-like"/>
    <property type="match status" value="1"/>
</dbReference>
<dbReference type="EMBL" id="LHPM01000007">
    <property type="protein sequence ID" value="OAL68340.1"/>
    <property type="molecule type" value="Genomic_DNA"/>
</dbReference>
<evidence type="ECO:0000256" key="1">
    <source>
        <dbReference type="ARBA" id="ARBA00001974"/>
    </source>
</evidence>
<dbReference type="GO" id="GO:0016491">
    <property type="term" value="F:oxidoreductase activity"/>
    <property type="evidence" value="ECO:0007669"/>
    <property type="project" value="UniProtKB-KW"/>
</dbReference>
<dbReference type="InterPro" id="IPR036318">
    <property type="entry name" value="FAD-bd_PCMH-like_sf"/>
</dbReference>